<proteinExistence type="predicted"/>
<sequence length="188" mass="22539">MKKRRYRDYYILSSILFLFMTFAAILQIIVIIKYNFTDSEKMVIKGSCFEERIFDDSKKIKSNTPLTLKYVLFSKEYQNFLLLMFIIYQVKSIFKIMEKDNKRAEFILNRINFTGKIIVIYSILSILQVSEKIGSNEYSVGYHIGFRWENMLYFLIGIFLVETMDYLQDKVRTERINDINLIKNKIND</sequence>
<accession>A0AAU9DED1</accession>
<dbReference type="AlphaFoldDB" id="A0AAU9DED1"/>
<evidence type="ECO:0000313" key="3">
    <source>
        <dbReference type="Proteomes" id="UP001321582"/>
    </source>
</evidence>
<keyword evidence="1" id="KW-1133">Transmembrane helix</keyword>
<evidence type="ECO:0000256" key="1">
    <source>
        <dbReference type="SAM" id="Phobius"/>
    </source>
</evidence>
<name>A0AAU9DED1_9FUSO</name>
<feature type="transmembrane region" description="Helical" evidence="1">
    <location>
        <begin position="9"/>
        <end position="32"/>
    </location>
</feature>
<gene>
    <name evidence="2" type="ORF">HLVA_11270</name>
</gene>
<reference evidence="2 3" key="1">
    <citation type="submission" date="2022-11" db="EMBL/GenBank/DDBJ databases">
        <title>Haliovirga abyssi gen. nov., sp. nov., a mesophilic fermentative bacterium isolated from the Iheya North hydrothermal field and the proposal of Haliovirgaceae fam. nov.</title>
        <authorList>
            <person name="Miyazaki U."/>
            <person name="Tame A."/>
            <person name="Miyazaki J."/>
            <person name="Takai K."/>
            <person name="Sawayama S."/>
            <person name="Kitajima M."/>
            <person name="Okamoto A."/>
            <person name="Nakagawa S."/>
        </authorList>
    </citation>
    <scope>NUCLEOTIDE SEQUENCE [LARGE SCALE GENOMIC DNA]</scope>
    <source>
        <strain evidence="2 3">IC12</strain>
    </source>
</reference>
<dbReference type="Proteomes" id="UP001321582">
    <property type="component" value="Chromosome"/>
</dbReference>
<keyword evidence="1" id="KW-0812">Transmembrane</keyword>
<keyword evidence="3" id="KW-1185">Reference proteome</keyword>
<evidence type="ECO:0000313" key="2">
    <source>
        <dbReference type="EMBL" id="BDU50558.1"/>
    </source>
</evidence>
<keyword evidence="1" id="KW-0472">Membrane</keyword>
<dbReference type="EMBL" id="AP027059">
    <property type="protein sequence ID" value="BDU50558.1"/>
    <property type="molecule type" value="Genomic_DNA"/>
</dbReference>
<feature type="transmembrane region" description="Helical" evidence="1">
    <location>
        <begin position="77"/>
        <end position="94"/>
    </location>
</feature>
<dbReference type="RefSeq" id="WP_307903423.1">
    <property type="nucleotide sequence ID" value="NZ_AP027059.1"/>
</dbReference>
<protein>
    <recommendedName>
        <fullName evidence="4">DUF2975 domain-containing protein</fullName>
    </recommendedName>
</protein>
<dbReference type="KEGG" id="haby:HLVA_11270"/>
<evidence type="ECO:0008006" key="4">
    <source>
        <dbReference type="Google" id="ProtNLM"/>
    </source>
</evidence>
<feature type="transmembrane region" description="Helical" evidence="1">
    <location>
        <begin position="106"/>
        <end position="130"/>
    </location>
</feature>
<organism evidence="2 3">
    <name type="scientific">Haliovirga abyssi</name>
    <dbReference type="NCBI Taxonomy" id="2996794"/>
    <lineage>
        <taxon>Bacteria</taxon>
        <taxon>Fusobacteriati</taxon>
        <taxon>Fusobacteriota</taxon>
        <taxon>Fusobacteriia</taxon>
        <taxon>Fusobacteriales</taxon>
        <taxon>Haliovirgaceae</taxon>
        <taxon>Haliovirga</taxon>
    </lineage>
</organism>
<feature type="transmembrane region" description="Helical" evidence="1">
    <location>
        <begin position="150"/>
        <end position="167"/>
    </location>
</feature>